<feature type="region of interest" description="Disordered" evidence="1">
    <location>
        <begin position="360"/>
        <end position="389"/>
    </location>
</feature>
<proteinExistence type="predicted"/>
<evidence type="ECO:0000313" key="2">
    <source>
        <dbReference type="EMBL" id="CAD7426308.1"/>
    </source>
</evidence>
<name>A0A7R9HL06_9NEOP</name>
<reference evidence="2" key="1">
    <citation type="submission" date="2020-11" db="EMBL/GenBank/DDBJ databases">
        <authorList>
            <person name="Tran Van P."/>
        </authorList>
    </citation>
    <scope>NUCLEOTIDE SEQUENCE</scope>
</reference>
<protein>
    <submittedName>
        <fullName evidence="2">Uncharacterized protein</fullName>
    </submittedName>
</protein>
<sequence>MTSALANYATEHVVIFHAPPDFLEYSYPSTLWPHSLESFLLWGDSHHRGHGSFGGPAWDDESPPFFGAVSASRRHNTGIWWQCTSRVASRSPRNNVAAHGRNTEVWQDCVEADNIKRRPHDSSLYTRVKMVVPLCQDFPVRTKEDDVITESFYKPTSAKTSYGSLCPITLMASARNRAMQNKRPPSVKRVPTFAAHKLFRGFYTKELHLYSQSWISSFPTPCAMSVCNPNLTQHAWVARRPSPAWCKCLPSPLLLLLCGCALTLTPLSEPADSEPDRLGSAITFPRNIVDRRVVWKLLLSYRRTVHNSSHYLFSRCYGDVRVETRLLVTSPNIVLGSDKLVMNTNKVTLALAISSRQGHPWGGEGAKGAATWGPSTADRGEKQVGVGKV</sequence>
<dbReference type="AlphaFoldDB" id="A0A7R9HL06"/>
<dbReference type="EMBL" id="OB793170">
    <property type="protein sequence ID" value="CAD7426308.1"/>
    <property type="molecule type" value="Genomic_DNA"/>
</dbReference>
<gene>
    <name evidence="2" type="ORF">TMSB3V08_LOCUS3197</name>
</gene>
<organism evidence="2">
    <name type="scientific">Timema monikensis</name>
    <dbReference type="NCBI Taxonomy" id="170555"/>
    <lineage>
        <taxon>Eukaryota</taxon>
        <taxon>Metazoa</taxon>
        <taxon>Ecdysozoa</taxon>
        <taxon>Arthropoda</taxon>
        <taxon>Hexapoda</taxon>
        <taxon>Insecta</taxon>
        <taxon>Pterygota</taxon>
        <taxon>Neoptera</taxon>
        <taxon>Polyneoptera</taxon>
        <taxon>Phasmatodea</taxon>
        <taxon>Timematodea</taxon>
        <taxon>Timematoidea</taxon>
        <taxon>Timematidae</taxon>
        <taxon>Timema</taxon>
    </lineage>
</organism>
<evidence type="ECO:0000256" key="1">
    <source>
        <dbReference type="SAM" id="MobiDB-lite"/>
    </source>
</evidence>
<accession>A0A7R9HL06</accession>